<evidence type="ECO:0000256" key="6">
    <source>
        <dbReference type="ARBA" id="ARBA00023136"/>
    </source>
</evidence>
<feature type="transmembrane region" description="Helical" evidence="7">
    <location>
        <begin position="197"/>
        <end position="214"/>
    </location>
</feature>
<feature type="domain" description="VTT" evidence="8">
    <location>
        <begin position="80"/>
        <end position="184"/>
    </location>
</feature>
<comment type="similarity">
    <text evidence="2 7">Belongs to the DedA family.</text>
</comment>
<keyword evidence="4 7" id="KW-0812">Transmembrane</keyword>
<proteinExistence type="inferred from homology"/>
<reference evidence="9 10" key="1">
    <citation type="submission" date="2018-10" db="EMBL/GenBank/DDBJ databases">
        <title>Isolation, diversity and antifungal activity of actinobacteria from wheat.</title>
        <authorList>
            <person name="Han C."/>
        </authorList>
    </citation>
    <scope>NUCLEOTIDE SEQUENCE [LARGE SCALE GENOMIC DNA]</scope>
    <source>
        <strain evidence="9 10">NEAU-YY642</strain>
    </source>
</reference>
<dbReference type="RefSeq" id="WP_122399047.1">
    <property type="nucleotide sequence ID" value="NZ_RFFJ01000170.1"/>
</dbReference>
<evidence type="ECO:0000256" key="3">
    <source>
        <dbReference type="ARBA" id="ARBA00022475"/>
    </source>
</evidence>
<keyword evidence="10" id="KW-1185">Reference proteome</keyword>
<name>A0A3M2LAN7_9ACTN</name>
<dbReference type="Pfam" id="PF09335">
    <property type="entry name" value="VTT_dom"/>
    <property type="match status" value="1"/>
</dbReference>
<evidence type="ECO:0000256" key="5">
    <source>
        <dbReference type="ARBA" id="ARBA00022989"/>
    </source>
</evidence>
<dbReference type="PANTHER" id="PTHR30353">
    <property type="entry name" value="INNER MEMBRANE PROTEIN DEDA-RELATED"/>
    <property type="match status" value="1"/>
</dbReference>
<dbReference type="Proteomes" id="UP000278673">
    <property type="component" value="Unassembled WGS sequence"/>
</dbReference>
<sequence length="218" mass="22257">MSAAPATLAGLALVAEETVHTAVTTVTTVNTVDTETTQQAIGYPSLFTLVLLGSLVPVVPTGALVSSAAVVAVHHSDPVATSLLVWAVAACAAFLGDAALYGLGSRGTRWLERIRGQVAPATLAAAQRRLERGGTTVLLVSRLVPAGRLPVMLACLLSGMPARTYLRGNLPATVAWAGIYGLLGVVGGALFPHPWQGVVAAVALTLLIAAAPRLRRSG</sequence>
<evidence type="ECO:0000256" key="2">
    <source>
        <dbReference type="ARBA" id="ARBA00010792"/>
    </source>
</evidence>
<feature type="transmembrane region" description="Helical" evidence="7">
    <location>
        <begin position="83"/>
        <end position="103"/>
    </location>
</feature>
<feature type="transmembrane region" description="Helical" evidence="7">
    <location>
        <begin position="45"/>
        <end position="71"/>
    </location>
</feature>
<keyword evidence="3 7" id="KW-1003">Cell membrane</keyword>
<dbReference type="EMBL" id="RFFJ01000170">
    <property type="protein sequence ID" value="RMI34659.1"/>
    <property type="molecule type" value="Genomic_DNA"/>
</dbReference>
<organism evidence="9 10">
    <name type="scientific">Streptomyces triticirhizae</name>
    <dbReference type="NCBI Taxonomy" id="2483353"/>
    <lineage>
        <taxon>Bacteria</taxon>
        <taxon>Bacillati</taxon>
        <taxon>Actinomycetota</taxon>
        <taxon>Actinomycetes</taxon>
        <taxon>Kitasatosporales</taxon>
        <taxon>Streptomycetaceae</taxon>
        <taxon>Streptomyces</taxon>
    </lineage>
</organism>
<evidence type="ECO:0000256" key="7">
    <source>
        <dbReference type="RuleBase" id="RU367016"/>
    </source>
</evidence>
<evidence type="ECO:0000256" key="4">
    <source>
        <dbReference type="ARBA" id="ARBA00022692"/>
    </source>
</evidence>
<gene>
    <name evidence="9" type="ORF">EBN88_23385</name>
</gene>
<comment type="caution">
    <text evidence="9">The sequence shown here is derived from an EMBL/GenBank/DDBJ whole genome shotgun (WGS) entry which is preliminary data.</text>
</comment>
<dbReference type="InterPro" id="IPR032816">
    <property type="entry name" value="VTT_dom"/>
</dbReference>
<dbReference type="AlphaFoldDB" id="A0A3M2LAN7"/>
<dbReference type="GO" id="GO:0005886">
    <property type="term" value="C:plasma membrane"/>
    <property type="evidence" value="ECO:0007669"/>
    <property type="project" value="UniProtKB-SubCell"/>
</dbReference>
<dbReference type="PANTHER" id="PTHR30353:SF0">
    <property type="entry name" value="TRANSMEMBRANE PROTEIN"/>
    <property type="match status" value="1"/>
</dbReference>
<keyword evidence="5 7" id="KW-1133">Transmembrane helix</keyword>
<keyword evidence="6 7" id="KW-0472">Membrane</keyword>
<evidence type="ECO:0000313" key="10">
    <source>
        <dbReference type="Proteomes" id="UP000278673"/>
    </source>
</evidence>
<protein>
    <submittedName>
        <fullName evidence="9">DedA family protein</fullName>
    </submittedName>
</protein>
<comment type="subcellular location">
    <subcellularLocation>
        <location evidence="1 7">Cell membrane</location>
        <topology evidence="1 7">Multi-pass membrane protein</topology>
    </subcellularLocation>
</comment>
<evidence type="ECO:0000313" key="9">
    <source>
        <dbReference type="EMBL" id="RMI34659.1"/>
    </source>
</evidence>
<evidence type="ECO:0000259" key="8">
    <source>
        <dbReference type="Pfam" id="PF09335"/>
    </source>
</evidence>
<accession>A0A3M2LAN7</accession>
<feature type="transmembrane region" description="Helical" evidence="7">
    <location>
        <begin position="170"/>
        <end position="191"/>
    </location>
</feature>
<dbReference type="InterPro" id="IPR032818">
    <property type="entry name" value="DedA-like"/>
</dbReference>
<evidence type="ECO:0000256" key="1">
    <source>
        <dbReference type="ARBA" id="ARBA00004651"/>
    </source>
</evidence>